<feature type="non-terminal residue" evidence="2">
    <location>
        <position position="1"/>
    </location>
</feature>
<sequence>IEYISGQFATNDLVLLEALPQRGVISRAAAYDCYLVGTRYQAQQSGVHVPPSVKPAPPISQTQPIPPNFGPGDWVLYKGNGPFKIEDMWPDTTGYMCLLGDPKRPNAKRRGYAHDCKQTSPPPQPIKSRPGPRQQSHDLMKQFSQMNQSQQDQITDMLRSLNMPSLGGIDPSSSKPPDALGSISTPPGTKSFYSGDTVQYGKERVTFVDFIDSDKDIARIMDSKGAIRNIGISFLTPL</sequence>
<evidence type="ECO:0000256" key="1">
    <source>
        <dbReference type="SAM" id="MobiDB-lite"/>
    </source>
</evidence>
<feature type="region of interest" description="Disordered" evidence="1">
    <location>
        <begin position="161"/>
        <end position="195"/>
    </location>
</feature>
<comment type="caution">
    <text evidence="2">The sequence shown here is derived from an EMBL/GenBank/DDBJ whole genome shotgun (WGS) entry which is preliminary data.</text>
</comment>
<feature type="compositionally biased region" description="Polar residues" evidence="1">
    <location>
        <begin position="182"/>
        <end position="195"/>
    </location>
</feature>
<proteinExistence type="predicted"/>
<feature type="region of interest" description="Disordered" evidence="1">
    <location>
        <begin position="106"/>
        <end position="136"/>
    </location>
</feature>
<name>A0A0F9CNM4_9ZZZZ</name>
<protein>
    <submittedName>
        <fullName evidence="2">Uncharacterized protein</fullName>
    </submittedName>
</protein>
<accession>A0A0F9CNM4</accession>
<dbReference type="EMBL" id="LAZR01032485">
    <property type="protein sequence ID" value="KKL50749.1"/>
    <property type="molecule type" value="Genomic_DNA"/>
</dbReference>
<reference evidence="2" key="1">
    <citation type="journal article" date="2015" name="Nature">
        <title>Complex archaea that bridge the gap between prokaryotes and eukaryotes.</title>
        <authorList>
            <person name="Spang A."/>
            <person name="Saw J.H."/>
            <person name="Jorgensen S.L."/>
            <person name="Zaremba-Niedzwiedzka K."/>
            <person name="Martijn J."/>
            <person name="Lind A.E."/>
            <person name="van Eijk R."/>
            <person name="Schleper C."/>
            <person name="Guy L."/>
            <person name="Ettema T.J."/>
        </authorList>
    </citation>
    <scope>NUCLEOTIDE SEQUENCE</scope>
</reference>
<gene>
    <name evidence="2" type="ORF">LCGC14_2302350</name>
</gene>
<dbReference type="AlphaFoldDB" id="A0A0F9CNM4"/>
<organism evidence="2">
    <name type="scientific">marine sediment metagenome</name>
    <dbReference type="NCBI Taxonomy" id="412755"/>
    <lineage>
        <taxon>unclassified sequences</taxon>
        <taxon>metagenomes</taxon>
        <taxon>ecological metagenomes</taxon>
    </lineage>
</organism>
<evidence type="ECO:0000313" key="2">
    <source>
        <dbReference type="EMBL" id="KKL50749.1"/>
    </source>
</evidence>